<evidence type="ECO:0000256" key="1">
    <source>
        <dbReference type="ARBA" id="ARBA00008903"/>
    </source>
</evidence>
<evidence type="ECO:0008006" key="4">
    <source>
        <dbReference type="Google" id="ProtNLM"/>
    </source>
</evidence>
<accession>A0A316JGN6</accession>
<dbReference type="GO" id="GO:0005737">
    <property type="term" value="C:cytoplasm"/>
    <property type="evidence" value="ECO:0007669"/>
    <property type="project" value="TreeGrafter"/>
</dbReference>
<gene>
    <name evidence="2" type="ORF">DKP76_04650</name>
</gene>
<dbReference type="PANTHER" id="PTHR13812:SF19">
    <property type="entry name" value="KETIMINE REDUCTASE MU-CRYSTALLIN"/>
    <property type="match status" value="1"/>
</dbReference>
<comment type="similarity">
    <text evidence="1">Belongs to the ornithine cyclodeaminase/mu-crystallin family.</text>
</comment>
<dbReference type="OrthoDB" id="9785971at2"/>
<comment type="caution">
    <text evidence="2">The sequence shown here is derived from an EMBL/GenBank/DDBJ whole genome shotgun (WGS) entry which is preliminary data.</text>
</comment>
<dbReference type="Gene3D" id="3.40.50.720">
    <property type="entry name" value="NAD(P)-binding Rossmann-like Domain"/>
    <property type="match status" value="1"/>
</dbReference>
<dbReference type="RefSeq" id="WP_109705294.1">
    <property type="nucleotide sequence ID" value="NZ_QGDB01000002.1"/>
</dbReference>
<dbReference type="PANTHER" id="PTHR13812">
    <property type="entry name" value="KETIMINE REDUCTASE MU-CRYSTALLIN"/>
    <property type="match status" value="1"/>
</dbReference>
<dbReference type="InterPro" id="IPR036291">
    <property type="entry name" value="NAD(P)-bd_dom_sf"/>
</dbReference>
<sequence length="323" mass="34750">MSTDLLYLSRADVECLVPSRSSLRAALAEAVRQTASGRLKFLPKSTLTYATGHSFQSMPALLDKGEATGFATVKWVSVVPARAHSSLDNIHSIICVNDLHTGQPLALMDGNYITLVRTAALSALAAEHMLDGEPAALGFIGCGQQAAEHLSAFHDLYPSLRHVICFSRSEQSAQKLAASAEALSLKSQITKSPEYVLQHSDIIISTVPAAPGLAPFLDAGIMKDDALAIMVDLGRSWVPEGFAAFAHIATDSLEQSVRPYDNQGNELQTARAQMDLETLVEQPLKEPGKKAFFFKGIASADLAIAALVYQNALEEKKGHRLPR</sequence>
<name>A0A316JGN6_9HYPH</name>
<reference evidence="2 3" key="1">
    <citation type="submission" date="2018-05" db="EMBL/GenBank/DDBJ databases">
        <title>Comparative genomic sequence analysis between strain HN4 and CCM 8460T (Falsochrobactrum ovis) will provide more evidence to prove that HN4 is a new species of Falsochrobactrum.</title>
        <authorList>
            <person name="Lyu W."/>
            <person name="Sun L."/>
            <person name="Yao L."/>
        </authorList>
    </citation>
    <scope>NUCLEOTIDE SEQUENCE [LARGE SCALE GENOMIC DNA]</scope>
    <source>
        <strain evidence="2 3">HN4</strain>
    </source>
</reference>
<organism evidence="2 3">
    <name type="scientific">Falsochrobactrum shanghaiense</name>
    <dbReference type="NCBI Taxonomy" id="2201899"/>
    <lineage>
        <taxon>Bacteria</taxon>
        <taxon>Pseudomonadati</taxon>
        <taxon>Pseudomonadota</taxon>
        <taxon>Alphaproteobacteria</taxon>
        <taxon>Hyphomicrobiales</taxon>
        <taxon>Brucellaceae</taxon>
        <taxon>Falsochrobactrum</taxon>
    </lineage>
</organism>
<evidence type="ECO:0000313" key="2">
    <source>
        <dbReference type="EMBL" id="PWL18393.1"/>
    </source>
</evidence>
<dbReference type="Proteomes" id="UP000245865">
    <property type="component" value="Unassembled WGS sequence"/>
</dbReference>
<dbReference type="PIRSF" id="PIRSF001439">
    <property type="entry name" value="CryM"/>
    <property type="match status" value="1"/>
</dbReference>
<dbReference type="SUPFAM" id="SSF51735">
    <property type="entry name" value="NAD(P)-binding Rossmann-fold domains"/>
    <property type="match status" value="1"/>
</dbReference>
<evidence type="ECO:0000313" key="3">
    <source>
        <dbReference type="Proteomes" id="UP000245865"/>
    </source>
</evidence>
<protein>
    <recommendedName>
        <fullName evidence="4">Ornithine cyclodeaminase</fullName>
    </recommendedName>
</protein>
<keyword evidence="3" id="KW-1185">Reference proteome</keyword>
<dbReference type="Gene3D" id="3.30.1780.10">
    <property type="entry name" value="ornithine cyclodeaminase, domain 1"/>
    <property type="match status" value="1"/>
</dbReference>
<dbReference type="InterPro" id="IPR023401">
    <property type="entry name" value="ODC_N"/>
</dbReference>
<dbReference type="InterPro" id="IPR003462">
    <property type="entry name" value="ODC_Mu_crystall"/>
</dbReference>
<proteinExistence type="inferred from homology"/>
<dbReference type="Pfam" id="PF02423">
    <property type="entry name" value="OCD_Mu_crystall"/>
    <property type="match status" value="1"/>
</dbReference>
<dbReference type="AlphaFoldDB" id="A0A316JGN6"/>
<dbReference type="EMBL" id="QGDB01000002">
    <property type="protein sequence ID" value="PWL18393.1"/>
    <property type="molecule type" value="Genomic_DNA"/>
</dbReference>